<evidence type="ECO:0000256" key="9">
    <source>
        <dbReference type="SAM" id="Phobius"/>
    </source>
</evidence>
<dbReference type="NCBIfam" id="TIGR00931">
    <property type="entry name" value="antiport_nhaC"/>
    <property type="match status" value="1"/>
</dbReference>
<feature type="transmembrane region" description="Helical" evidence="9">
    <location>
        <begin position="309"/>
        <end position="327"/>
    </location>
</feature>
<dbReference type="STRING" id="1121476.SAMN02745751_00331"/>
<evidence type="ECO:0000256" key="6">
    <source>
        <dbReference type="ARBA" id="ARBA00022989"/>
    </source>
</evidence>
<dbReference type="PANTHER" id="PTHR33451:SF3">
    <property type="entry name" value="MALATE-2H(+)_NA(+)-LACTATE ANTIPORTER"/>
    <property type="match status" value="1"/>
</dbReference>
<accession>A0A1M6B344</accession>
<feature type="transmembrane region" description="Helical" evidence="9">
    <location>
        <begin position="106"/>
        <end position="126"/>
    </location>
</feature>
<keyword evidence="7 9" id="KW-0472">Membrane</keyword>
<dbReference type="Pfam" id="PF03553">
    <property type="entry name" value="Na_H_antiporter"/>
    <property type="match status" value="1"/>
</dbReference>
<evidence type="ECO:0000313" key="11">
    <source>
        <dbReference type="EMBL" id="SHI42883.1"/>
    </source>
</evidence>
<feature type="transmembrane region" description="Helical" evidence="9">
    <location>
        <begin position="339"/>
        <end position="364"/>
    </location>
</feature>
<keyword evidence="12" id="KW-1185">Reference proteome</keyword>
<comment type="subcellular location">
    <subcellularLocation>
        <location evidence="1">Cell membrane</location>
        <topology evidence="1">Multi-pass membrane protein</topology>
    </subcellularLocation>
</comment>
<reference evidence="11 12" key="1">
    <citation type="submission" date="2016-11" db="EMBL/GenBank/DDBJ databases">
        <authorList>
            <person name="Jaros S."/>
            <person name="Januszkiewicz K."/>
            <person name="Wedrychowicz H."/>
        </authorList>
    </citation>
    <scope>NUCLEOTIDE SEQUENCE [LARGE SCALE GENOMIC DNA]</scope>
    <source>
        <strain evidence="11 12">DSM 17477</strain>
    </source>
</reference>
<dbReference type="PANTHER" id="PTHR33451">
    <property type="entry name" value="MALATE-2H(+)/NA(+)-LACTATE ANTIPORTER"/>
    <property type="match status" value="1"/>
</dbReference>
<dbReference type="Proteomes" id="UP000184052">
    <property type="component" value="Unassembled WGS sequence"/>
</dbReference>
<name>A0A1M6B344_9FIRM</name>
<keyword evidence="4" id="KW-1003">Cell membrane</keyword>
<dbReference type="AlphaFoldDB" id="A0A1M6B344"/>
<evidence type="ECO:0000256" key="3">
    <source>
        <dbReference type="ARBA" id="ARBA00022449"/>
    </source>
</evidence>
<dbReference type="InterPro" id="IPR018461">
    <property type="entry name" value="Na/H_Antiport_NhaC-like_C"/>
</dbReference>
<dbReference type="InterPro" id="IPR052180">
    <property type="entry name" value="NhaC_Na-H+_Antiporter"/>
</dbReference>
<dbReference type="GO" id="GO:0015297">
    <property type="term" value="F:antiporter activity"/>
    <property type="evidence" value="ECO:0007669"/>
    <property type="project" value="UniProtKB-KW"/>
</dbReference>
<keyword evidence="6 9" id="KW-1133">Transmembrane helix</keyword>
<evidence type="ECO:0000256" key="7">
    <source>
        <dbReference type="ARBA" id="ARBA00023136"/>
    </source>
</evidence>
<feature type="transmembrane region" description="Helical" evidence="9">
    <location>
        <begin position="262"/>
        <end position="289"/>
    </location>
</feature>
<evidence type="ECO:0000313" key="12">
    <source>
        <dbReference type="Proteomes" id="UP000184052"/>
    </source>
</evidence>
<dbReference type="GO" id="GO:0005886">
    <property type="term" value="C:plasma membrane"/>
    <property type="evidence" value="ECO:0007669"/>
    <property type="project" value="UniProtKB-SubCell"/>
</dbReference>
<feature type="transmembrane region" description="Helical" evidence="9">
    <location>
        <begin position="72"/>
        <end position="99"/>
    </location>
</feature>
<organism evidence="11 12">
    <name type="scientific">Dethiosulfatibacter aminovorans DSM 17477</name>
    <dbReference type="NCBI Taxonomy" id="1121476"/>
    <lineage>
        <taxon>Bacteria</taxon>
        <taxon>Bacillati</taxon>
        <taxon>Bacillota</taxon>
        <taxon>Tissierellia</taxon>
        <taxon>Dethiosulfatibacter</taxon>
    </lineage>
</organism>
<feature type="transmembrane region" description="Helical" evidence="9">
    <location>
        <begin position="228"/>
        <end position="250"/>
    </location>
</feature>
<feature type="transmembrane region" description="Helical" evidence="9">
    <location>
        <begin position="34"/>
        <end position="52"/>
    </location>
</feature>
<keyword evidence="5 9" id="KW-0812">Transmembrane</keyword>
<feature type="transmembrane region" description="Helical" evidence="9">
    <location>
        <begin position="6"/>
        <end position="27"/>
    </location>
</feature>
<dbReference type="EMBL" id="FQZL01000004">
    <property type="protein sequence ID" value="SHI42883.1"/>
    <property type="molecule type" value="Genomic_DNA"/>
</dbReference>
<feature type="domain" description="Na+/H+ antiporter NhaC-like C-terminal" evidence="10">
    <location>
        <begin position="157"/>
        <end position="450"/>
    </location>
</feature>
<evidence type="ECO:0000256" key="5">
    <source>
        <dbReference type="ARBA" id="ARBA00022692"/>
    </source>
</evidence>
<dbReference type="RefSeq" id="WP_073046092.1">
    <property type="nucleotide sequence ID" value="NZ_FQZL01000004.1"/>
</dbReference>
<keyword evidence="3" id="KW-0050">Antiport</keyword>
<feature type="transmembrane region" description="Helical" evidence="9">
    <location>
        <begin position="132"/>
        <end position="160"/>
    </location>
</feature>
<evidence type="ECO:0000256" key="8">
    <source>
        <dbReference type="ARBA" id="ARBA00038435"/>
    </source>
</evidence>
<evidence type="ECO:0000256" key="4">
    <source>
        <dbReference type="ARBA" id="ARBA00022475"/>
    </source>
</evidence>
<sequence length="466" mass="49529">MGKKITFGWSMVPVLFLVAALILTLRFFNGAPHIALFFSAVAAAMVAMKFGYKWQYLEKGIVSMLSNTLPSMLIFCIIGMVIGVWMLAGVVPTMIYYGLMIVSPKYFLFTSCLICCIVSLSTGSSWTTVGTVGIALIGMGHGLGVPLPMVAGAIVSGAYFGDKMSPLSDTTNLAPASAGCGLFEHISHMLYTSGPSIVIALIMFFAMGMKYGSTQVDSSAVDALLLDINGAFVITPVLLLPPVLIIIIVIKKIPAIPGLASGVLLGAVFAYFVQGKGMTDIIAAMHYGFLANTGNEVLDELLTRGGLDAMMWPLSLVFMSLSFAGVMERSGMVQAIADVILSMAKSTGAMILSTVLTCIGVNVLTGDQYLSIVFTGEMYKKAYRDKGLHAKNLSRTLEDSGTLSSPMIPWNACAVFMASTLGVPTAAYVPFAFFNLINPVIAVIYGYTGITIAKAEPAEERAMDIK</sequence>
<dbReference type="InterPro" id="IPR004770">
    <property type="entry name" value="Na/H_antiport_NhaC"/>
</dbReference>
<comment type="similarity">
    <text evidence="8">Belongs to the NhaC Na(+)/H(+) (TC 2.A.35) antiporter family.</text>
</comment>
<evidence type="ECO:0000256" key="2">
    <source>
        <dbReference type="ARBA" id="ARBA00022448"/>
    </source>
</evidence>
<keyword evidence="2" id="KW-0813">Transport</keyword>
<feature type="transmembrane region" description="Helical" evidence="9">
    <location>
        <begin position="427"/>
        <end position="447"/>
    </location>
</feature>
<feature type="transmembrane region" description="Helical" evidence="9">
    <location>
        <begin position="189"/>
        <end position="208"/>
    </location>
</feature>
<proteinExistence type="inferred from homology"/>
<dbReference type="OrthoDB" id="9762978at2"/>
<gene>
    <name evidence="11" type="ORF">SAMN02745751_00331</name>
</gene>
<evidence type="ECO:0000259" key="10">
    <source>
        <dbReference type="Pfam" id="PF03553"/>
    </source>
</evidence>
<evidence type="ECO:0000256" key="1">
    <source>
        <dbReference type="ARBA" id="ARBA00004651"/>
    </source>
</evidence>
<protein>
    <submittedName>
        <fullName evidence="11">Na+:H+ antiporter, NhaC family</fullName>
    </submittedName>
</protein>